<dbReference type="RefSeq" id="WP_216714673.1">
    <property type="nucleotide sequence ID" value="NZ_JACVEL010000012.1"/>
</dbReference>
<dbReference type="Proteomes" id="UP000652681">
    <property type="component" value="Unassembled WGS sequence"/>
</dbReference>
<protein>
    <submittedName>
        <fullName evidence="3">Gliding motility-associated C-terminal domain-containing protein</fullName>
    </submittedName>
</protein>
<dbReference type="InterPro" id="IPR026341">
    <property type="entry name" value="T9SS_type_B"/>
</dbReference>
<dbReference type="PANTHER" id="PTHR35580:SF1">
    <property type="entry name" value="PHYTASE-LIKE DOMAIN-CONTAINING PROTEIN"/>
    <property type="match status" value="1"/>
</dbReference>
<dbReference type="PANTHER" id="PTHR35580">
    <property type="entry name" value="CELL SURFACE GLYCOPROTEIN (S-LAYER PROTEIN)-LIKE PROTEIN"/>
    <property type="match status" value="1"/>
</dbReference>
<reference evidence="3" key="1">
    <citation type="submission" date="2020-09" db="EMBL/GenBank/DDBJ databases">
        <title>Taishania pollutisoli gen. nov., sp. nov., Isolated from Tetrabromobisphenol A-Contaminated Soil.</title>
        <authorList>
            <person name="Chen Q."/>
        </authorList>
    </citation>
    <scope>NUCLEOTIDE SEQUENCE</scope>
    <source>
        <strain evidence="3">CZZ-1</strain>
    </source>
</reference>
<accession>A0A8J6PML9</accession>
<comment type="caution">
    <text evidence="3">The sequence shown here is derived from an EMBL/GenBank/DDBJ whole genome shotgun (WGS) entry which is preliminary data.</text>
</comment>
<name>A0A8J6PML9_9FLAO</name>
<proteinExistence type="predicted"/>
<feature type="chain" id="PRO_5035155305" evidence="1">
    <location>
        <begin position="20"/>
        <end position="1363"/>
    </location>
</feature>
<sequence length="1363" mass="147033">MRFVAHIIFTFLCVFGASAQGDIVWLHPNKGQWHPNIEYQVDLAAGKMYIEKEGFTYHFYENPKKDHDHTHEKSASHDHDADEQWKQHVVRSRFIGSSWQKEVTTTNTSGFYRNYFLSPTADNWVSGLHSYGLVTMNNFYPGIDLQMNGSDGQLKYSFIVAPTASPQLIKWDVEGAESIQIDNDGNLIVETTLGTIKESKPIAWTIKNGQKKPVEVGFKKNKQQLSFYFPNGYTTGDTLVIDPYLVFSTYTGATSDNWGMTATPGPNGEMLAGGISFGAGYPITSGAFDSSFNGGTPNNNISGFDVSISKFSDNGSQLLYSTFIGGAANELPESMITTAHGELYVLGITASSNFPLSGTPFQNTFRGGPTATHNSLRFVGSDIFVLKLNEQGTQLLASTYVGGTDLDGLNISNLSFNYGDQYRGELILQGDDVVIASHSRSTNFPVTNGSTLKGLQDMVAFKMNNNLSQMIWSSYHGGTGDETGNSLALSTTGDVYIAGGTSSSNFTLTGDDPSFNGDRDGYIVRLNSGTGAIINGTYLGYNEYDQCYFVRTDIDNKVYVFGQSHSSWPISAGKYGNANSGQFIRKYTSDLQSIEWTTMIGAGTGVPEISPTAFLISDCYDIFISGWGGNVNVNGSQATGSTSNGFPVTSDAYQSTTSGSNFYLGILSQDATNLVYGTFMGGFSSSYNHVDGGTSRFDKSGAVYHAVCASCAGNLNGFVSTPGAWSTTNNSPNCNLAAFKFQLGMPYSLSANSTVCNGQNVQLNATGGVHYSWSPAASLNNPNIPNPIASPTETTVYYVSMDFNEGCAIIDSIIVEVINEPVINLASTETICLNESVTITASGGLTYSWAPNVNISATNTATVTVSPTESMYYYVTVGNQCFERTDSIYVTVHPLPEIILADDTLICRGTSALLIPDGNMQPAWETHPTLQAHANGTATVTPAQPQYYYVNGIDTNGCENRDSVLVTFYTVPNLVTSPDTSVCLGTSATLSASGATSYSWSPAATLTGATTANPVATPAVPTTYTVTATYGAGCTMNEEVIVDLLYLPVPVVPDTVFACYDTPKTITVGGAETYSWSPGTYLNTTTGSTVTATVHETITYTVTFTNVCGSILDDVPVVAIIPHVEAFNDTILCPGESTQLMATGAESYNWFPAAGLNTTTASSVTASPAISTLYYVTGTDAYGCFMTDSVFVELHPQPYILASADQYLLEGDVATISGTTSSTGTIYWTPSEYLSCVMCTQTVASPPSNYQYVVTIVDENGCKDSDDVWIFFEPLIFVPNTFTPDGDEFNNVFKVRGGNIREFELNIFNRWGQLIFTSNDMAIGWDGTYDGNLCQDGTYTWKLSYKDLRDKKYERVGHVNLLR</sequence>
<organism evidence="3 4">
    <name type="scientific">Taishania pollutisoli</name>
    <dbReference type="NCBI Taxonomy" id="2766479"/>
    <lineage>
        <taxon>Bacteria</taxon>
        <taxon>Pseudomonadati</taxon>
        <taxon>Bacteroidota</taxon>
        <taxon>Flavobacteriia</taxon>
        <taxon>Flavobacteriales</taxon>
        <taxon>Crocinitomicaceae</taxon>
        <taxon>Taishania</taxon>
    </lineage>
</organism>
<keyword evidence="1" id="KW-0732">Signal</keyword>
<evidence type="ECO:0000313" key="4">
    <source>
        <dbReference type="Proteomes" id="UP000652681"/>
    </source>
</evidence>
<evidence type="ECO:0000313" key="3">
    <source>
        <dbReference type="EMBL" id="MBC9813635.1"/>
    </source>
</evidence>
<dbReference type="InterPro" id="IPR052918">
    <property type="entry name" value="Motility_Chemotaxis_Reg"/>
</dbReference>
<dbReference type="EMBL" id="JACVEL010000012">
    <property type="protein sequence ID" value="MBC9813635.1"/>
    <property type="molecule type" value="Genomic_DNA"/>
</dbReference>
<feature type="signal peptide" evidence="1">
    <location>
        <begin position="1"/>
        <end position="19"/>
    </location>
</feature>
<dbReference type="Pfam" id="PF13585">
    <property type="entry name" value="CHU_C"/>
    <property type="match status" value="1"/>
</dbReference>
<keyword evidence="4" id="KW-1185">Reference proteome</keyword>
<dbReference type="Pfam" id="PF25778">
    <property type="entry name" value="DUF7948"/>
    <property type="match status" value="1"/>
</dbReference>
<feature type="domain" description="DUF7948" evidence="2">
    <location>
        <begin position="28"/>
        <end position="243"/>
    </location>
</feature>
<evidence type="ECO:0000259" key="2">
    <source>
        <dbReference type="Pfam" id="PF25778"/>
    </source>
</evidence>
<evidence type="ECO:0000256" key="1">
    <source>
        <dbReference type="SAM" id="SignalP"/>
    </source>
</evidence>
<gene>
    <name evidence="3" type="ORF">H9Y05_14255</name>
</gene>
<dbReference type="InterPro" id="IPR057708">
    <property type="entry name" value="DUF7948"/>
</dbReference>
<dbReference type="NCBIfam" id="TIGR04131">
    <property type="entry name" value="Bac_Flav_CTERM"/>
    <property type="match status" value="1"/>
</dbReference>